<comment type="caution">
    <text evidence="4">The sequence shown here is derived from an EMBL/GenBank/DDBJ whole genome shotgun (WGS) entry which is preliminary data.</text>
</comment>
<dbReference type="RefSeq" id="WP_160588474.1">
    <property type="nucleotide sequence ID" value="NZ_CP051630.1"/>
</dbReference>
<evidence type="ECO:0000256" key="1">
    <source>
        <dbReference type="SAM" id="Coils"/>
    </source>
</evidence>
<feature type="transmembrane region" description="Helical" evidence="2">
    <location>
        <begin position="269"/>
        <end position="289"/>
    </location>
</feature>
<keyword evidence="2" id="KW-0812">Transmembrane</keyword>
<dbReference type="Pfam" id="PF19658">
    <property type="entry name" value="DUF6161"/>
    <property type="match status" value="1"/>
</dbReference>
<dbReference type="InterPro" id="IPR046159">
    <property type="entry name" value="DUF6161"/>
</dbReference>
<dbReference type="Proteomes" id="UP000470384">
    <property type="component" value="Unassembled WGS sequence"/>
</dbReference>
<evidence type="ECO:0000313" key="4">
    <source>
        <dbReference type="EMBL" id="NBG96406.1"/>
    </source>
</evidence>
<proteinExistence type="predicted"/>
<dbReference type="GeneID" id="300655558"/>
<feature type="transmembrane region" description="Helical" evidence="2">
    <location>
        <begin position="237"/>
        <end position="263"/>
    </location>
</feature>
<reference evidence="4 5" key="1">
    <citation type="journal article" date="2016" name="Int. J. Syst. Evol. Microbiol.">
        <title>Pyruvatibacter mobilis gen. nov., sp. nov., a marine bacterium from the culture broth of Picochlorum sp. 122.</title>
        <authorList>
            <person name="Wang G."/>
            <person name="Tang M."/>
            <person name="Wu H."/>
            <person name="Dai S."/>
            <person name="Li T."/>
            <person name="Chen C."/>
            <person name="He H."/>
            <person name="Fan J."/>
            <person name="Xiang W."/>
            <person name="Li X."/>
        </authorList>
    </citation>
    <scope>NUCLEOTIDE SEQUENCE [LARGE SCALE GENOMIC DNA]</scope>
    <source>
        <strain evidence="4 5">GYP-11</strain>
    </source>
</reference>
<keyword evidence="2" id="KW-1133">Transmembrane helix</keyword>
<organism evidence="4 5">
    <name type="scientific">Pyruvatibacter mobilis</name>
    <dbReference type="NCBI Taxonomy" id="1712261"/>
    <lineage>
        <taxon>Bacteria</taxon>
        <taxon>Pseudomonadati</taxon>
        <taxon>Pseudomonadota</taxon>
        <taxon>Alphaproteobacteria</taxon>
        <taxon>Hyphomicrobiales</taxon>
        <taxon>Parvibaculaceae</taxon>
        <taxon>Pyruvatibacter</taxon>
    </lineage>
</organism>
<accession>A0A845QDU6</accession>
<evidence type="ECO:0000313" key="5">
    <source>
        <dbReference type="Proteomes" id="UP000470384"/>
    </source>
</evidence>
<protein>
    <recommendedName>
        <fullName evidence="3">DUF6161 domain-containing protein</fullName>
    </recommendedName>
</protein>
<feature type="coiled-coil region" evidence="1">
    <location>
        <begin position="178"/>
        <end position="205"/>
    </location>
</feature>
<evidence type="ECO:0000259" key="3">
    <source>
        <dbReference type="Pfam" id="PF19658"/>
    </source>
</evidence>
<dbReference type="EMBL" id="WXYQ01000007">
    <property type="protein sequence ID" value="NBG96406.1"/>
    <property type="molecule type" value="Genomic_DNA"/>
</dbReference>
<keyword evidence="1" id="KW-0175">Coiled coil</keyword>
<dbReference type="AlphaFoldDB" id="A0A845QDU6"/>
<keyword evidence="5" id="KW-1185">Reference proteome</keyword>
<feature type="domain" description="DUF6161" evidence="3">
    <location>
        <begin position="187"/>
        <end position="338"/>
    </location>
</feature>
<gene>
    <name evidence="4" type="ORF">GTQ45_11745</name>
</gene>
<dbReference type="OrthoDB" id="8365671at2"/>
<name>A0A845QDU6_9HYPH</name>
<evidence type="ECO:0000256" key="2">
    <source>
        <dbReference type="SAM" id="Phobius"/>
    </source>
</evidence>
<keyword evidence="2" id="KW-0472">Membrane</keyword>
<sequence>MVQQIGDWTWRLERQGSIPALLTGEVGLGNLAKFSKSEVEAAKNLQEVLSSHKFDLADSLWRGARLIANGVILEESNPSLAKSQILQGLAEYDERRSVPIAQHRSELNELLARGDIESAANYVQNLVPLISPHIPFPDELSAAGSLDSASEIRLAGMINTALELKDALSSAINVGDLLADTRLKLEELQSQSNQMEERIESGVNQIEDSFREKLALNQPISFWKSRAGAHLKARGNWFCGLIVLLTLFVIAGAIIIASTWASITTLDPASLPILALVLGVPTAVVLWAIRIVARVYRNEAAMYDDALERQTMLETYIAMLAGGDMHVEDRDHVLRAVFRPRTIDSMDDGGASPIAQVVQAFRDDSRKERS</sequence>